<evidence type="ECO:0000313" key="2">
    <source>
        <dbReference type="Proteomes" id="UP000574369"/>
    </source>
</evidence>
<evidence type="ECO:0000313" key="1">
    <source>
        <dbReference type="EMBL" id="MBB3196687.1"/>
    </source>
</evidence>
<reference evidence="1 2" key="1">
    <citation type="submission" date="2020-08" db="EMBL/GenBank/DDBJ databases">
        <title>Genomic Encyclopedia of Type Strains, Phase III (KMG-III): the genomes of soil and plant-associated and newly described type strains.</title>
        <authorList>
            <person name="Whitman W."/>
        </authorList>
    </citation>
    <scope>NUCLEOTIDE SEQUENCE [LARGE SCALE GENOMIC DNA]</scope>
    <source>
        <strain evidence="1 2">CECT 7247</strain>
    </source>
</reference>
<dbReference type="PANTHER" id="PTHR33361:SF15">
    <property type="entry name" value="DUF885 FAMILY LIPOPROTEIN"/>
    <property type="match status" value="1"/>
</dbReference>
<dbReference type="RefSeq" id="WP_088453672.1">
    <property type="nucleotide sequence ID" value="NZ_JACHXO010000008.1"/>
</dbReference>
<proteinExistence type="predicted"/>
<dbReference type="EMBL" id="JACHXO010000008">
    <property type="protein sequence ID" value="MBB3196687.1"/>
    <property type="molecule type" value="Genomic_DNA"/>
</dbReference>
<accession>A0ABR6GX55</accession>
<dbReference type="InterPro" id="IPR010281">
    <property type="entry name" value="DUF885"/>
</dbReference>
<dbReference type="Proteomes" id="UP000574369">
    <property type="component" value="Unassembled WGS sequence"/>
</dbReference>
<gene>
    <name evidence="1" type="ORF">FHS28_004109</name>
</gene>
<organism evidence="1 2">
    <name type="scientific">Roseateles terrae</name>
    <dbReference type="NCBI Taxonomy" id="431060"/>
    <lineage>
        <taxon>Bacteria</taxon>
        <taxon>Pseudomonadati</taxon>
        <taxon>Pseudomonadota</taxon>
        <taxon>Betaproteobacteria</taxon>
        <taxon>Burkholderiales</taxon>
        <taxon>Sphaerotilaceae</taxon>
        <taxon>Roseateles</taxon>
    </lineage>
</organism>
<dbReference type="PANTHER" id="PTHR33361">
    <property type="entry name" value="GLR0591 PROTEIN"/>
    <property type="match status" value="1"/>
</dbReference>
<name>A0ABR6GX55_9BURK</name>
<dbReference type="Pfam" id="PF05960">
    <property type="entry name" value="DUF885"/>
    <property type="match status" value="1"/>
</dbReference>
<sequence length="689" mass="76263">MTAPLFAFLRTRLGSPVLPPLQPLLRFSAPHEIQARERLEPQGPRATDAVPARAARTRVATTVLTAVTAIATVTALSGAAFAAGPGAAQPAGTPGSAASALTSSADVAPSAAAASAAPTQVVAPSSTASPADQRFQRLAHDFIEALWRLDPDAAVAAGRYEFAARLNVPDDKSRAAQLRFVRQWLQRFEAVQPERLSAASRTDLGQLLNKLRSDHFALTELREFEWNPANVNVASLLDLVLNTDYAPLPQRLRALSGRLAQVPAYYRAGAASLRQPTLEHTQLAIDQAPGVLSVLDDIQKALDSEAAKGLSKADRTQLQQRLTAARTAVQGWREQLTQRLAALKADGSARSFRLGQALYDKKFSYDIQSAHSAEQMYRKALAAREALLTRMDSLADQLWSQTQGDAPKPTDRFAKIGAVIHTLSAQHVKREDFVSEIRAQIPQLERWIVDHDLLTMDPSKPLMVRETPVYQRGVAGAGIEAPGPYRPQDRTYYNVTPLDDLTDAQAESTLREYNHWILQILNIHEAVPGHYTQLVHANKSPSLVKALFGNGAMVEGWAVYGERMMLESGYGNQAPEMWLMYSKWNLRSVTNTLLDYSVHVLGMSQDEALDLLMRQAFQTEREAREKWRRVQLTSVQLTSYFSGYSDIMELREQRRQALGDRFKLKDFHEEFLSYGSAPVPVIAELMNQR</sequence>
<protein>
    <submittedName>
        <fullName evidence="1">Uncharacterized protein (DUF885 family)</fullName>
    </submittedName>
</protein>
<comment type="caution">
    <text evidence="1">The sequence shown here is derived from an EMBL/GenBank/DDBJ whole genome shotgun (WGS) entry which is preliminary data.</text>
</comment>
<keyword evidence="2" id="KW-1185">Reference proteome</keyword>